<dbReference type="InterPro" id="IPR010347">
    <property type="entry name" value="Tdp1"/>
</dbReference>
<dbReference type="Proteomes" id="UP000190744">
    <property type="component" value="Unassembled WGS sequence"/>
</dbReference>
<feature type="active site" description="Nucleophile" evidence="9">
    <location>
        <position position="184"/>
    </location>
</feature>
<keyword evidence="6" id="KW-0269">Exonuclease</keyword>
<dbReference type="EMBL" id="LJBN01000158">
    <property type="protein sequence ID" value="OOQ85948.1"/>
    <property type="molecule type" value="Genomic_DNA"/>
</dbReference>
<accession>A0A1S9RLN7</accession>
<dbReference type="FunFam" id="3.30.870.10:FF:000047">
    <property type="entry name" value="Probable tyrosyl-DNA phosphodiesterase"/>
    <property type="match status" value="1"/>
</dbReference>
<dbReference type="GO" id="GO:0004527">
    <property type="term" value="F:exonuclease activity"/>
    <property type="evidence" value="ECO:0007669"/>
    <property type="project" value="UniProtKB-KW"/>
</dbReference>
<evidence type="ECO:0000256" key="11">
    <source>
        <dbReference type="PIRSR" id="PIRSR610347-3"/>
    </source>
</evidence>
<keyword evidence="8" id="KW-0539">Nucleus</keyword>
<dbReference type="PANTHER" id="PTHR12415">
    <property type="entry name" value="TYROSYL-DNA PHOSPHODIESTERASE 1"/>
    <property type="match status" value="1"/>
</dbReference>
<organism evidence="13 14">
    <name type="scientific">Penicillium brasilianum</name>
    <dbReference type="NCBI Taxonomy" id="104259"/>
    <lineage>
        <taxon>Eukaryota</taxon>
        <taxon>Fungi</taxon>
        <taxon>Dikarya</taxon>
        <taxon>Ascomycota</taxon>
        <taxon>Pezizomycotina</taxon>
        <taxon>Eurotiomycetes</taxon>
        <taxon>Eurotiomycetidae</taxon>
        <taxon>Eurotiales</taxon>
        <taxon>Aspergillaceae</taxon>
        <taxon>Penicillium</taxon>
    </lineage>
</organism>
<proteinExistence type="inferred from homology"/>
<keyword evidence="7" id="KW-0234">DNA repair</keyword>
<feature type="active site" description="Proton donor/acceptor" evidence="9">
    <location>
        <position position="447"/>
    </location>
</feature>
<evidence type="ECO:0000256" key="5">
    <source>
        <dbReference type="ARBA" id="ARBA00022801"/>
    </source>
</evidence>
<evidence type="ECO:0000313" key="14">
    <source>
        <dbReference type="Proteomes" id="UP000190744"/>
    </source>
</evidence>
<dbReference type="GO" id="GO:0006281">
    <property type="term" value="P:DNA repair"/>
    <property type="evidence" value="ECO:0007669"/>
    <property type="project" value="UniProtKB-KW"/>
</dbReference>
<keyword evidence="3" id="KW-0540">Nuclease</keyword>
<dbReference type="Pfam" id="PF06087">
    <property type="entry name" value="Tyr-DNA_phospho"/>
    <property type="match status" value="1"/>
</dbReference>
<dbReference type="CDD" id="cd09194">
    <property type="entry name" value="PLDc_yTdp1_1"/>
    <property type="match status" value="1"/>
</dbReference>
<feature type="region of interest" description="Disordered" evidence="12">
    <location>
        <begin position="1"/>
        <end position="79"/>
    </location>
</feature>
<evidence type="ECO:0000313" key="13">
    <source>
        <dbReference type="EMBL" id="OOQ85948.1"/>
    </source>
</evidence>
<dbReference type="FunFam" id="3.30.870.10:FF:000038">
    <property type="entry name" value="Probable tyrosyl-DNA phosphodiesterase"/>
    <property type="match status" value="1"/>
</dbReference>
<dbReference type="PANTHER" id="PTHR12415:SF0">
    <property type="entry name" value="TYROSYL-DNA PHOSPHODIESTERASE 1"/>
    <property type="match status" value="1"/>
</dbReference>
<protein>
    <submittedName>
        <fullName evidence="13">Putative tyrosyl-DNA phosphodiesterase</fullName>
    </submittedName>
</protein>
<evidence type="ECO:0000256" key="4">
    <source>
        <dbReference type="ARBA" id="ARBA00022763"/>
    </source>
</evidence>
<feature type="binding site" evidence="10">
    <location>
        <position position="186"/>
    </location>
    <ligand>
        <name>substrate</name>
    </ligand>
</feature>
<evidence type="ECO:0000256" key="7">
    <source>
        <dbReference type="ARBA" id="ARBA00023204"/>
    </source>
</evidence>
<comment type="subcellular location">
    <subcellularLocation>
        <location evidence="1">Nucleus</location>
    </subcellularLocation>
</comment>
<dbReference type="GO" id="GO:0017005">
    <property type="term" value="F:3'-tyrosyl-DNA phosphodiesterase activity"/>
    <property type="evidence" value="ECO:0007669"/>
    <property type="project" value="TreeGrafter"/>
</dbReference>
<sequence length="586" mass="65677">MERPVKRARLAPDLAGEEDTVPGRVSTPLASLHRSITPPPRARSQPRAVSSALCSDLKSDQAEDLKPKQTDHTRSNRVISSPVQLTHIRDFPEQRGYNVDTIKLRDILGDPMIRECWQFNYLFDVDFLMSNFDEDVRSLVKVKVVHGSWERESANRVRVEEACARYPNVEPIIAYMPERFGTHHSKMMILLRHDNLAQVVIHTANMIHGDWANMTQAVWRSPLLPLQKPGTPATASMKPGFATGARFKRDLLSYLRAYGPKKTGPLVQELNRFEFDSVRASLVASTPSKQVYSKLDSDKATLWGWPALKDVTSRIPVQAKAKNGNQRPTMQPHIAIQISSIASLGQTDKWLKEVFFKALAPTPTAPQPKYSILFPTPDEIRRSLEGYGSGGSIHMKIQTAPQQKQLQYMRPHLCHWAGDGSSTSNCIDLSEETPRKREAGRARAAPHIKTYIRYTDAETMDSIDWAMVTSANLSTQAWGAGVNQSGEVRISSWEIGVVVWPELFLDEKPADSKDAGSVTARMVPCFKHDRPDIAQPDHVAEGESRTVVGFRMPYDLPLTPYSASDEPWCASASHPTPDWRGQSWIN</sequence>
<evidence type="ECO:0000256" key="3">
    <source>
        <dbReference type="ARBA" id="ARBA00022722"/>
    </source>
</evidence>
<dbReference type="SUPFAM" id="SSF56024">
    <property type="entry name" value="Phospholipase D/nuclease"/>
    <property type="match status" value="2"/>
</dbReference>
<evidence type="ECO:0000256" key="1">
    <source>
        <dbReference type="ARBA" id="ARBA00004123"/>
    </source>
</evidence>
<dbReference type="Gene3D" id="3.30.870.10">
    <property type="entry name" value="Endonuclease Chain A"/>
    <property type="match status" value="2"/>
</dbReference>
<keyword evidence="4" id="KW-0227">DNA damage</keyword>
<feature type="site" description="Interaction with DNA" evidence="11">
    <location>
        <position position="474"/>
    </location>
</feature>
<keyword evidence="5" id="KW-0378">Hydrolase</keyword>
<dbReference type="AlphaFoldDB" id="A0A1S9RLN7"/>
<reference evidence="14" key="1">
    <citation type="submission" date="2015-09" db="EMBL/GenBank/DDBJ databases">
        <authorList>
            <person name="Fill T.P."/>
            <person name="Baretta J.F."/>
            <person name="de Almeida L.G."/>
            <person name="Rocha M."/>
            <person name="de Souza D.H."/>
            <person name="Malavazi I."/>
            <person name="Cerdeira L.T."/>
            <person name="Hong H."/>
            <person name="Samborskyy M."/>
            <person name="de Vasconcelos A.T."/>
            <person name="Leadlay P."/>
            <person name="Rodrigues-Filho E."/>
        </authorList>
    </citation>
    <scope>NUCLEOTIDE SEQUENCE [LARGE SCALE GENOMIC DNA]</scope>
    <source>
        <strain evidence="14">LaBioMMi 136</strain>
    </source>
</reference>
<name>A0A1S9RLN7_PENBI</name>
<feature type="compositionally biased region" description="Basic and acidic residues" evidence="12">
    <location>
        <begin position="57"/>
        <end position="74"/>
    </location>
</feature>
<comment type="caution">
    <text evidence="13">The sequence shown here is derived from an EMBL/GenBank/DDBJ whole genome shotgun (WGS) entry which is preliminary data.</text>
</comment>
<evidence type="ECO:0000256" key="6">
    <source>
        <dbReference type="ARBA" id="ARBA00022839"/>
    </source>
</evidence>
<dbReference type="CDD" id="cd09123">
    <property type="entry name" value="PLDc_Tdp1_2"/>
    <property type="match status" value="1"/>
</dbReference>
<evidence type="ECO:0000256" key="2">
    <source>
        <dbReference type="ARBA" id="ARBA00010205"/>
    </source>
</evidence>
<evidence type="ECO:0000256" key="8">
    <source>
        <dbReference type="ARBA" id="ARBA00023242"/>
    </source>
</evidence>
<comment type="similarity">
    <text evidence="2">Belongs to the tyrosyl-DNA phosphodiesterase family.</text>
</comment>
<dbReference type="GO" id="GO:0003690">
    <property type="term" value="F:double-stranded DNA binding"/>
    <property type="evidence" value="ECO:0007669"/>
    <property type="project" value="TreeGrafter"/>
</dbReference>
<dbReference type="GO" id="GO:0005634">
    <property type="term" value="C:nucleus"/>
    <property type="evidence" value="ECO:0007669"/>
    <property type="project" value="UniProtKB-SubCell"/>
</dbReference>
<evidence type="ECO:0000256" key="12">
    <source>
        <dbReference type="SAM" id="MobiDB-lite"/>
    </source>
</evidence>
<gene>
    <name evidence="13" type="ORF">PEBR_23220</name>
</gene>
<evidence type="ECO:0000256" key="9">
    <source>
        <dbReference type="PIRSR" id="PIRSR610347-1"/>
    </source>
</evidence>
<dbReference type="GO" id="GO:0003697">
    <property type="term" value="F:single-stranded DNA binding"/>
    <property type="evidence" value="ECO:0007669"/>
    <property type="project" value="TreeGrafter"/>
</dbReference>
<feature type="binding site" evidence="10">
    <location>
        <position position="449"/>
    </location>
    <ligand>
        <name>substrate</name>
    </ligand>
</feature>
<evidence type="ECO:0000256" key="10">
    <source>
        <dbReference type="PIRSR" id="PIRSR610347-2"/>
    </source>
</evidence>